<keyword evidence="2" id="KW-1133">Transmembrane helix</keyword>
<evidence type="ECO:0000313" key="5">
    <source>
        <dbReference type="EMBL" id="TQM23342.1"/>
    </source>
</evidence>
<dbReference type="SMART" id="SM00710">
    <property type="entry name" value="PbH1"/>
    <property type="match status" value="6"/>
</dbReference>
<gene>
    <name evidence="5" type="ORF">FB551_3086</name>
</gene>
<dbReference type="Pfam" id="PF13229">
    <property type="entry name" value="Beta_helix"/>
    <property type="match status" value="1"/>
</dbReference>
<dbReference type="Pfam" id="PF18962">
    <property type="entry name" value="Por_Secre_tail"/>
    <property type="match status" value="1"/>
</dbReference>
<dbReference type="NCBIfam" id="NF041518">
    <property type="entry name" value="choice_anch_Q"/>
    <property type="match status" value="1"/>
</dbReference>
<organism evidence="5 6">
    <name type="scientific">Chryseobacterium aquifrigidense</name>
    <dbReference type="NCBI Taxonomy" id="558021"/>
    <lineage>
        <taxon>Bacteria</taxon>
        <taxon>Pseudomonadati</taxon>
        <taxon>Bacteroidota</taxon>
        <taxon>Flavobacteriia</taxon>
        <taxon>Flavobacteriales</taxon>
        <taxon>Weeksellaceae</taxon>
        <taxon>Chryseobacterium group</taxon>
        <taxon>Chryseobacterium</taxon>
    </lineage>
</organism>
<dbReference type="Gene3D" id="2.160.20.10">
    <property type="entry name" value="Single-stranded right-handed beta-helix, Pectin lyase-like"/>
    <property type="match status" value="1"/>
</dbReference>
<accession>A0A543EP91</accession>
<dbReference type="InterPro" id="IPR006626">
    <property type="entry name" value="PbH1"/>
</dbReference>
<feature type="domain" description="Right handed beta helix" evidence="3">
    <location>
        <begin position="236"/>
        <end position="365"/>
    </location>
</feature>
<evidence type="ECO:0000259" key="4">
    <source>
        <dbReference type="Pfam" id="PF18962"/>
    </source>
</evidence>
<dbReference type="InterPro" id="IPR026444">
    <property type="entry name" value="Secre_tail"/>
</dbReference>
<dbReference type="InterPro" id="IPR012334">
    <property type="entry name" value="Pectin_lyas_fold"/>
</dbReference>
<dbReference type="EMBL" id="VFPD01000001">
    <property type="protein sequence ID" value="TQM23342.1"/>
    <property type="molecule type" value="Genomic_DNA"/>
</dbReference>
<sequence length="566" mass="61626">MHDNYEHHRLMKKIYFLLFILNSIAISSTVRYVNINSSTGSAPYTSWATASNDLQTVINASQIGDEIWVSSGTYIPARDPFGNSSPSDSQDKTFYLKDGISVYGGFNGTEISLTDRNINNNITILSGDIGTLGTKTDNCYHVVLFSGNSINAIGVRLDGFSITNGFANGTVNNNLNGNVASRLAGPAIYFINGNNTISNNRIYMNSGYSSGGIYTSNGNNIISNNEIYNNKAFYDGGGVSVFEGTNTITNNYIHDNTATGDGGGIYAVLGVNNVISKNVIAKNKGGISLIDTYYYGGGGIYTEKGSNLIVNNLLYENTTNYMGGGIFLYYGNNKVINNTIYKNTGTRGGGFFTYLGNNYVKNNIFWGNINGTDSQPGADYKNHNDWPAENYFYNNLFQLPQGFYTLANQNSLYGYPNNIFQTNPGFTDETNIFGADGILRTSDDGLSLLPNSVAVNYGMMTDAPTDDIRGTARMGNPDAGAYELMGSLGVAEVPIHDFKIYPNPAKDVLNIKTGDKIVKVEIFNLAGQLIKTTKESQINISAFPNGNYILNVVTEKKIITEQFIKE</sequence>
<dbReference type="InterPro" id="IPR039448">
    <property type="entry name" value="Beta_helix"/>
</dbReference>
<dbReference type="NCBIfam" id="TIGR04183">
    <property type="entry name" value="Por_Secre_tail"/>
    <property type="match status" value="1"/>
</dbReference>
<reference evidence="5 6" key="1">
    <citation type="submission" date="2019-06" db="EMBL/GenBank/DDBJ databases">
        <title>Sorghum-associated microbial communities from plants grown in Nebraska, USA.</title>
        <authorList>
            <person name="Schachtman D."/>
        </authorList>
    </citation>
    <scope>NUCLEOTIDE SEQUENCE [LARGE SCALE GENOMIC DNA]</scope>
    <source>
        <strain evidence="5 6">110</strain>
    </source>
</reference>
<evidence type="ECO:0000313" key="6">
    <source>
        <dbReference type="Proteomes" id="UP000316437"/>
    </source>
</evidence>
<dbReference type="Proteomes" id="UP000316437">
    <property type="component" value="Unassembled WGS sequence"/>
</dbReference>
<keyword evidence="1" id="KW-0732">Signal</keyword>
<dbReference type="AlphaFoldDB" id="A0A543EP91"/>
<dbReference type="InterPro" id="IPR011050">
    <property type="entry name" value="Pectin_lyase_fold/virulence"/>
</dbReference>
<feature type="transmembrane region" description="Helical" evidence="2">
    <location>
        <begin position="14"/>
        <end position="33"/>
    </location>
</feature>
<protein>
    <submittedName>
        <fullName evidence="5">Putative secreted protein (Por secretion system target)</fullName>
    </submittedName>
</protein>
<comment type="caution">
    <text evidence="5">The sequence shown here is derived from an EMBL/GenBank/DDBJ whole genome shotgun (WGS) entry which is preliminary data.</text>
</comment>
<dbReference type="InterPro" id="IPR059226">
    <property type="entry name" value="Choice_anch_Q_dom"/>
</dbReference>
<evidence type="ECO:0000256" key="1">
    <source>
        <dbReference type="ARBA" id="ARBA00022729"/>
    </source>
</evidence>
<proteinExistence type="predicted"/>
<keyword evidence="6" id="KW-1185">Reference proteome</keyword>
<evidence type="ECO:0000256" key="2">
    <source>
        <dbReference type="SAM" id="Phobius"/>
    </source>
</evidence>
<keyword evidence="2" id="KW-0472">Membrane</keyword>
<evidence type="ECO:0000259" key="3">
    <source>
        <dbReference type="Pfam" id="PF13229"/>
    </source>
</evidence>
<dbReference type="SUPFAM" id="SSF51126">
    <property type="entry name" value="Pectin lyase-like"/>
    <property type="match status" value="1"/>
</dbReference>
<name>A0A543EP91_9FLAO</name>
<keyword evidence="2" id="KW-0812">Transmembrane</keyword>
<feature type="domain" description="Secretion system C-terminal sorting" evidence="4">
    <location>
        <begin position="500"/>
        <end position="563"/>
    </location>
</feature>